<dbReference type="AlphaFoldDB" id="A0A7S0ILR8"/>
<evidence type="ECO:0000259" key="4">
    <source>
        <dbReference type="Pfam" id="PF08659"/>
    </source>
</evidence>
<feature type="domain" description="Ketoreductase (KR)" evidence="4">
    <location>
        <begin position="57"/>
        <end position="186"/>
    </location>
</feature>
<dbReference type="Pfam" id="PF08659">
    <property type="entry name" value="KR"/>
    <property type="match status" value="1"/>
</dbReference>
<feature type="region of interest" description="Disordered" evidence="3">
    <location>
        <begin position="475"/>
        <end position="563"/>
    </location>
</feature>
<sequence>MSCEVPVTCRTVLGQSLGWGGFGGGDDPLRNPASGSFDRASTAADVTRGLDLRGRCYVLTGATGALGREVARALVRVGAHVIIAARSMARGSALAEELRRDGAGAGAGAATTVDRVNDAPSSPHRSPSSPRAPNDDDAKSAAPKSPGDATVMLCDLASQDSVRSFARSFRRKALPLHGVLNCAAVILRPFELTPEGRESHFAVNHLGHFLLVNELLPELVATASVSGIQARVVNVTSAMHHFTYRVRRGRAGPSRGIDFTQLDDPRGYDPINAYAQSKLANILHAWQLNERFRQVPRGSVHSVDRRGGGGSFGGAGADAAADDENTAVRPVTAFAVHPGAFGRELRDTLSRNLPFGAGGVLFDVARSISLGLVKTPEQAAATVLYCACLGSGFGFTADGLARSGCYYADCAATKCSLPARDPRLARALWETSERLCGMAPGGALPRVDGGGGGETYGGFSAVGGSRFPGGDVVGAISPPPRGVSMSAFASASAKNGERRRRTRGESPGGESPGNEERMARVGEGVSLAKAVDDAGSPPTSSQSGSDPPRKATPSKSGRWGLGA</sequence>
<keyword evidence="2" id="KW-0560">Oxidoreductase</keyword>
<dbReference type="PANTHER" id="PTHR24320">
    <property type="entry name" value="RETINOL DEHYDROGENASE"/>
    <property type="match status" value="1"/>
</dbReference>
<feature type="compositionally biased region" description="Low complexity" evidence="3">
    <location>
        <begin position="119"/>
        <end position="132"/>
    </location>
</feature>
<dbReference type="SUPFAM" id="SSF51735">
    <property type="entry name" value="NAD(P)-binding Rossmann-fold domains"/>
    <property type="match status" value="1"/>
</dbReference>
<dbReference type="Gene3D" id="3.40.50.720">
    <property type="entry name" value="NAD(P)-binding Rossmann-like Domain"/>
    <property type="match status" value="1"/>
</dbReference>
<evidence type="ECO:0000256" key="1">
    <source>
        <dbReference type="ARBA" id="ARBA00006484"/>
    </source>
</evidence>
<evidence type="ECO:0000256" key="2">
    <source>
        <dbReference type="ARBA" id="ARBA00023002"/>
    </source>
</evidence>
<dbReference type="PANTHER" id="PTHR24320:SF227">
    <property type="entry name" value="RETINOL DEHYDROGENASE 11"/>
    <property type="match status" value="1"/>
</dbReference>
<accession>A0A7S0ILR8</accession>
<evidence type="ECO:0000256" key="3">
    <source>
        <dbReference type="SAM" id="MobiDB-lite"/>
    </source>
</evidence>
<name>A0A7S0ILR8_MICPS</name>
<organism evidence="5">
    <name type="scientific">Micromonas pusilla</name>
    <name type="common">Picoplanktonic green alga</name>
    <name type="synonym">Chromulina pusilla</name>
    <dbReference type="NCBI Taxonomy" id="38833"/>
    <lineage>
        <taxon>Eukaryota</taxon>
        <taxon>Viridiplantae</taxon>
        <taxon>Chlorophyta</taxon>
        <taxon>Mamiellophyceae</taxon>
        <taxon>Mamiellales</taxon>
        <taxon>Mamiellaceae</taxon>
        <taxon>Micromonas</taxon>
    </lineage>
</organism>
<dbReference type="EMBL" id="HBEQ01014256">
    <property type="protein sequence ID" value="CAD8525641.1"/>
    <property type="molecule type" value="Transcribed_RNA"/>
</dbReference>
<dbReference type="InterPro" id="IPR013968">
    <property type="entry name" value="PKS_KR"/>
</dbReference>
<dbReference type="InterPro" id="IPR036291">
    <property type="entry name" value="NAD(P)-bd_dom_sf"/>
</dbReference>
<comment type="similarity">
    <text evidence="1">Belongs to the short-chain dehydrogenases/reductases (SDR) family.</text>
</comment>
<evidence type="ECO:0000313" key="5">
    <source>
        <dbReference type="EMBL" id="CAD8525641.1"/>
    </source>
</evidence>
<feature type="region of interest" description="Disordered" evidence="3">
    <location>
        <begin position="104"/>
        <end position="146"/>
    </location>
</feature>
<protein>
    <recommendedName>
        <fullName evidence="4">Ketoreductase (KR) domain-containing protein</fullName>
    </recommendedName>
</protein>
<dbReference type="GO" id="GO:0016491">
    <property type="term" value="F:oxidoreductase activity"/>
    <property type="evidence" value="ECO:0007669"/>
    <property type="project" value="UniProtKB-KW"/>
</dbReference>
<gene>
    <name evidence="5" type="ORF">MCOM1403_LOCUS11490</name>
</gene>
<proteinExistence type="inferred from homology"/>
<reference evidence="5" key="1">
    <citation type="submission" date="2021-01" db="EMBL/GenBank/DDBJ databases">
        <authorList>
            <person name="Corre E."/>
            <person name="Pelletier E."/>
            <person name="Niang G."/>
            <person name="Scheremetjew M."/>
            <person name="Finn R."/>
            <person name="Kale V."/>
            <person name="Holt S."/>
            <person name="Cochrane G."/>
            <person name="Meng A."/>
            <person name="Brown T."/>
            <person name="Cohen L."/>
        </authorList>
    </citation>
    <scope>NUCLEOTIDE SEQUENCE</scope>
    <source>
        <strain evidence="5">CCMP1723</strain>
    </source>
</reference>